<evidence type="ECO:0000313" key="2">
    <source>
        <dbReference type="Proteomes" id="UP001342418"/>
    </source>
</evidence>
<reference evidence="1 2" key="1">
    <citation type="submission" date="2018-07" db="EMBL/GenBank/DDBJ databases">
        <title>Genome sequence of Nitratireductor thuwali#1536.</title>
        <authorList>
            <person name="Michoud G."/>
            <person name="Merlino G."/>
            <person name="Sefrji F.O."/>
            <person name="Daffonchio D."/>
        </authorList>
    </citation>
    <scope>NUCLEOTIDE SEQUENCE [LARGE SCALE GENOMIC DNA]</scope>
    <source>
        <strain evidence="2">Nit1536</strain>
    </source>
</reference>
<gene>
    <name evidence="1" type="ORF">NTH_00999</name>
</gene>
<dbReference type="Proteomes" id="UP001342418">
    <property type="component" value="Chromosome"/>
</dbReference>
<dbReference type="EMBL" id="CP030941">
    <property type="protein sequence ID" value="UUP16552.1"/>
    <property type="molecule type" value="Genomic_DNA"/>
</dbReference>
<organism evidence="1 2">
    <name type="scientific">Nitratireductor thuwali</name>
    <dbReference type="NCBI Taxonomy" id="2267699"/>
    <lineage>
        <taxon>Bacteria</taxon>
        <taxon>Pseudomonadati</taxon>
        <taxon>Pseudomonadota</taxon>
        <taxon>Alphaproteobacteria</taxon>
        <taxon>Hyphomicrobiales</taxon>
        <taxon>Phyllobacteriaceae</taxon>
        <taxon>Nitratireductor</taxon>
    </lineage>
</organism>
<protein>
    <submittedName>
        <fullName evidence="1">Uncharacterized protein</fullName>
    </submittedName>
</protein>
<accession>A0ABY5MFI6</accession>
<proteinExistence type="predicted"/>
<keyword evidence="2" id="KW-1185">Reference proteome</keyword>
<dbReference type="RefSeq" id="WP_338528965.1">
    <property type="nucleotide sequence ID" value="NZ_CP030941.1"/>
</dbReference>
<sequence>MKTPYGIAGFDSSAALLQATACAIRGQGFPALGHSRLLEAPVRLSDMLPVPLRRQIYAAATGMEAVPRRSIGDIGLDEIADWAAGLYPQRRYPAVFIGSSNGALAHLATALGVPWLPQTFLVALRRKGRGVDDPRGDLQQARQAGDALLGSNPNIQLHQMHDPSQDRLSLQYITYFRTKFRHLPGAYRRFLRDRLQPGGTIILSDCTKRWPVTRVDGRYVFQFGAVGGMEPDEYLRGSRRVAEYLKRYGVDLEKWDPPEPDGESPEAEWGFEPDLGREIEGLAKELGLRVLRLAYEQPDDLSAPVADLHRQWHRERGLASDRLLVSSFALVEPHWALRTGSTPYWATFNAASSFAALHAYLERSEPFGEIGLMIFPHGTESVGLPSLDDWRGLLRRARGHGAFVGVNERAYPHHFSALARYHTDIVRIRDRYPLPPPLPLRRFEDFFAESGTRYPVRLVSA</sequence>
<evidence type="ECO:0000313" key="1">
    <source>
        <dbReference type="EMBL" id="UUP16552.1"/>
    </source>
</evidence>
<name>A0ABY5MFI6_9HYPH</name>